<feature type="compositionally biased region" description="Low complexity" evidence="1">
    <location>
        <begin position="221"/>
        <end position="243"/>
    </location>
</feature>
<evidence type="ECO:0000313" key="2">
    <source>
        <dbReference type="EMBL" id="KAK4795793.1"/>
    </source>
</evidence>
<accession>A0AAN7LU59</accession>
<protein>
    <submittedName>
        <fullName evidence="2">Uncharacterized protein</fullName>
    </submittedName>
</protein>
<keyword evidence="3" id="KW-1185">Reference proteome</keyword>
<feature type="region of interest" description="Disordered" evidence="1">
    <location>
        <begin position="94"/>
        <end position="273"/>
    </location>
</feature>
<evidence type="ECO:0000256" key="1">
    <source>
        <dbReference type="SAM" id="MobiDB-lite"/>
    </source>
</evidence>
<reference evidence="2 3" key="1">
    <citation type="journal article" date="2023" name="Hortic Res">
        <title>Pangenome of water caltrop reveals structural variations and asymmetric subgenome divergence after allopolyploidization.</title>
        <authorList>
            <person name="Zhang X."/>
            <person name="Chen Y."/>
            <person name="Wang L."/>
            <person name="Yuan Y."/>
            <person name="Fang M."/>
            <person name="Shi L."/>
            <person name="Lu R."/>
            <person name="Comes H.P."/>
            <person name="Ma Y."/>
            <person name="Chen Y."/>
            <person name="Huang G."/>
            <person name="Zhou Y."/>
            <person name="Zheng Z."/>
            <person name="Qiu Y."/>
        </authorList>
    </citation>
    <scope>NUCLEOTIDE SEQUENCE [LARGE SCALE GENOMIC DNA]</scope>
    <source>
        <strain evidence="2">F231</strain>
    </source>
</reference>
<feature type="compositionally biased region" description="Polar residues" evidence="1">
    <location>
        <begin position="116"/>
        <end position="126"/>
    </location>
</feature>
<dbReference type="AlphaFoldDB" id="A0AAN7LU59"/>
<evidence type="ECO:0000313" key="3">
    <source>
        <dbReference type="Proteomes" id="UP001346149"/>
    </source>
</evidence>
<gene>
    <name evidence="2" type="ORF">SAY86_028119</name>
</gene>
<dbReference type="EMBL" id="JAXQNO010000006">
    <property type="protein sequence ID" value="KAK4795793.1"/>
    <property type="molecule type" value="Genomic_DNA"/>
</dbReference>
<organism evidence="2 3">
    <name type="scientific">Trapa natans</name>
    <name type="common">Water chestnut</name>
    <dbReference type="NCBI Taxonomy" id="22666"/>
    <lineage>
        <taxon>Eukaryota</taxon>
        <taxon>Viridiplantae</taxon>
        <taxon>Streptophyta</taxon>
        <taxon>Embryophyta</taxon>
        <taxon>Tracheophyta</taxon>
        <taxon>Spermatophyta</taxon>
        <taxon>Magnoliopsida</taxon>
        <taxon>eudicotyledons</taxon>
        <taxon>Gunneridae</taxon>
        <taxon>Pentapetalae</taxon>
        <taxon>rosids</taxon>
        <taxon>malvids</taxon>
        <taxon>Myrtales</taxon>
        <taxon>Lythraceae</taxon>
        <taxon>Trapa</taxon>
    </lineage>
</organism>
<name>A0AAN7LU59_TRANT</name>
<feature type="compositionally biased region" description="Low complexity" evidence="1">
    <location>
        <begin position="192"/>
        <end position="206"/>
    </location>
</feature>
<dbReference type="Proteomes" id="UP001346149">
    <property type="component" value="Unassembled WGS sequence"/>
</dbReference>
<proteinExistence type="predicted"/>
<feature type="compositionally biased region" description="Low complexity" evidence="1">
    <location>
        <begin position="134"/>
        <end position="173"/>
    </location>
</feature>
<sequence length="329" mass="35297">MAPSVPTVQLAEGAASLRSPLHHEFKISQLAPFHRSQPSVAAMAIGTLLPYDTSPLLHIKALAKSPKLNPSIAFFPLFDFKHLLARSKQACEPRRCSSFPLPPPHSSVLSSWPRLETSTVTSTSPGEISGRGYSTAARTSPSPSTGPLVPASSPRASTSSAGSTRRSSSSQATPPAPSPPTIYLRRDRRMTRSTSSSSETSQGVRTLCTPTCSRKGKVTESSSSISGSTLPRPSTSTPSSGTPYHIHGGQHSHKGVQQLGFRRGPLPPEPADEALRQPLERGRLGHHGRSGQDRLVKRPLHGILQELQRKRLHQSPWLVLLHPHGSQPG</sequence>
<comment type="caution">
    <text evidence="2">The sequence shown here is derived from an EMBL/GenBank/DDBJ whole genome shotgun (WGS) entry which is preliminary data.</text>
</comment>